<organism evidence="2 3">
    <name type="scientific">Synchytrium microbalum</name>
    <dbReference type="NCBI Taxonomy" id="1806994"/>
    <lineage>
        <taxon>Eukaryota</taxon>
        <taxon>Fungi</taxon>
        <taxon>Fungi incertae sedis</taxon>
        <taxon>Chytridiomycota</taxon>
        <taxon>Chytridiomycota incertae sedis</taxon>
        <taxon>Chytridiomycetes</taxon>
        <taxon>Synchytriales</taxon>
        <taxon>Synchytriaceae</taxon>
        <taxon>Synchytrium</taxon>
    </lineage>
</organism>
<reference evidence="2 3" key="1">
    <citation type="journal article" date="2019" name="Sci. Rep.">
        <title>Comparative genomics of chytrid fungi reveal insights into the obligate biotrophic and pathogenic lifestyle of Synchytrium endobioticum.</title>
        <authorList>
            <person name="van de Vossenberg B.T.L.H."/>
            <person name="Warris S."/>
            <person name="Nguyen H.D.T."/>
            <person name="van Gent-Pelzer M.P.E."/>
            <person name="Joly D.L."/>
            <person name="van de Geest H.C."/>
            <person name="Bonants P.J.M."/>
            <person name="Smith D.S."/>
            <person name="Levesque C.A."/>
            <person name="van der Lee T.A.J."/>
        </authorList>
    </citation>
    <scope>NUCLEOTIDE SEQUENCE [LARGE SCALE GENOMIC DNA]</scope>
    <source>
        <strain evidence="2 3">JEL517</strain>
    </source>
</reference>
<accession>A0A507CH89</accession>
<dbReference type="STRING" id="1806994.A0A507CH89"/>
<sequence>MVPTVCAVGATVSSQPRKQQQDSQMNVLVYADEGTSEDCVHHTVSALKQAVHPLNYNVVLADATTILTSDWEPLCALLVIPGGRATPYVNKLQPDGTARIKRYVHSGGRYFGIGAGAYFASDKVEFEAGRKEYQIIRHCDLKFYDGIARGSAFSGYVYGSEAGSRAANISFEPSISHVSERTCTIYHNGGSYFTADGGSLPTNTRVLAHYKDDDIATFGKPSADGKYPALLSINAGKGKIVLSGPHIEFYSEAMKAQSPTIYDDLLLSKLASSDQTRFEWLRYILGTELGLELNGRVESKSIPPHFIPNDAISNKPLNVLVYSDEGTSEEAVFHTVSTLKSTLSPAYNVLLVKAKLVLHEPWEEYTALFVIPGGADLPYVKALHPEGTSRIRQYVEAGGKYFGLCAGAYFASARCEFEVKRKYYEVIGDRDLQFYNGVARGSVYSGFIYGSEKGAKAAKVVIDPSVPTVSSERVNIYHNGGPFFVLGGEDASIIPENTRILAWYNDCASAFASIDIKLPAIVSSKIALGQAVLSGVHIEYAPETMKTRPAKEWAPVVSALEQSDGVRKELLGYLLRNELGLELNEHVAIKKASL</sequence>
<protein>
    <recommendedName>
        <fullName evidence="1">Biotin-protein ligase N-terminal domain-containing protein</fullName>
    </recommendedName>
</protein>
<evidence type="ECO:0000259" key="1">
    <source>
        <dbReference type="Pfam" id="PF09825"/>
    </source>
</evidence>
<keyword evidence="3" id="KW-1185">Reference proteome</keyword>
<dbReference type="GO" id="GO:0005737">
    <property type="term" value="C:cytoplasm"/>
    <property type="evidence" value="ECO:0007669"/>
    <property type="project" value="TreeGrafter"/>
</dbReference>
<dbReference type="OrthoDB" id="10250105at2759"/>
<dbReference type="InterPro" id="IPR029062">
    <property type="entry name" value="Class_I_gatase-like"/>
</dbReference>
<comment type="caution">
    <text evidence="2">The sequence shown here is derived from an EMBL/GenBank/DDBJ whole genome shotgun (WGS) entry which is preliminary data.</text>
</comment>
<dbReference type="Pfam" id="PF09825">
    <property type="entry name" value="BPL_N"/>
    <property type="match status" value="2"/>
</dbReference>
<dbReference type="GO" id="GO:0004077">
    <property type="term" value="F:biotin--[biotin carboxyl-carrier protein] ligase activity"/>
    <property type="evidence" value="ECO:0007669"/>
    <property type="project" value="TreeGrafter"/>
</dbReference>
<dbReference type="AlphaFoldDB" id="A0A507CH89"/>
<dbReference type="SUPFAM" id="SSF52317">
    <property type="entry name" value="Class I glutamine amidotransferase-like"/>
    <property type="match status" value="2"/>
</dbReference>
<dbReference type="InterPro" id="IPR019197">
    <property type="entry name" value="Biotin-prot_ligase_N"/>
</dbReference>
<feature type="domain" description="Biotin-protein ligase N-terminal" evidence="1">
    <location>
        <begin position="317"/>
        <end position="588"/>
    </location>
</feature>
<dbReference type="GeneID" id="42001912"/>
<proteinExistence type="predicted"/>
<gene>
    <name evidence="2" type="ORF">SmJEL517_g00686</name>
</gene>
<dbReference type="Proteomes" id="UP000319731">
    <property type="component" value="Unassembled WGS sequence"/>
</dbReference>
<feature type="domain" description="Biotin-protein ligase N-terminal" evidence="1">
    <location>
        <begin position="25"/>
        <end position="298"/>
    </location>
</feature>
<dbReference type="PANTHER" id="PTHR12835:SF5">
    <property type="entry name" value="BIOTIN--PROTEIN LIGASE"/>
    <property type="match status" value="1"/>
</dbReference>
<dbReference type="RefSeq" id="XP_031027347.1">
    <property type="nucleotide sequence ID" value="XM_031166615.1"/>
</dbReference>
<evidence type="ECO:0000313" key="2">
    <source>
        <dbReference type="EMBL" id="TPX37436.1"/>
    </source>
</evidence>
<evidence type="ECO:0000313" key="3">
    <source>
        <dbReference type="Proteomes" id="UP000319731"/>
    </source>
</evidence>
<dbReference type="EMBL" id="QEAO01000002">
    <property type="protein sequence ID" value="TPX37436.1"/>
    <property type="molecule type" value="Genomic_DNA"/>
</dbReference>
<dbReference type="PANTHER" id="PTHR12835">
    <property type="entry name" value="BIOTIN PROTEIN LIGASE"/>
    <property type="match status" value="1"/>
</dbReference>
<dbReference type="CDD" id="cd03144">
    <property type="entry name" value="GATase1_ScBLP_like"/>
    <property type="match status" value="2"/>
</dbReference>
<name>A0A507CH89_9FUNG</name>